<evidence type="ECO:0000313" key="1">
    <source>
        <dbReference type="EMBL" id="KKM75240.1"/>
    </source>
</evidence>
<gene>
    <name evidence="1" type="ORF">LCGC14_1392160</name>
</gene>
<feature type="non-terminal residue" evidence="1">
    <location>
        <position position="1"/>
    </location>
</feature>
<dbReference type="AlphaFoldDB" id="A0A0F9MF50"/>
<comment type="caution">
    <text evidence="1">The sequence shown here is derived from an EMBL/GenBank/DDBJ whole genome shotgun (WGS) entry which is preliminary data.</text>
</comment>
<organism evidence="1">
    <name type="scientific">marine sediment metagenome</name>
    <dbReference type="NCBI Taxonomy" id="412755"/>
    <lineage>
        <taxon>unclassified sequences</taxon>
        <taxon>metagenomes</taxon>
        <taxon>ecological metagenomes</taxon>
    </lineage>
</organism>
<name>A0A0F9MF50_9ZZZZ</name>
<reference evidence="1" key="1">
    <citation type="journal article" date="2015" name="Nature">
        <title>Complex archaea that bridge the gap between prokaryotes and eukaryotes.</title>
        <authorList>
            <person name="Spang A."/>
            <person name="Saw J.H."/>
            <person name="Jorgensen S.L."/>
            <person name="Zaremba-Niedzwiedzka K."/>
            <person name="Martijn J."/>
            <person name="Lind A.E."/>
            <person name="van Eijk R."/>
            <person name="Schleper C."/>
            <person name="Guy L."/>
            <person name="Ettema T.J."/>
        </authorList>
    </citation>
    <scope>NUCLEOTIDE SEQUENCE</scope>
</reference>
<dbReference type="EMBL" id="LAZR01009011">
    <property type="protein sequence ID" value="KKM75240.1"/>
    <property type="molecule type" value="Genomic_DNA"/>
</dbReference>
<protein>
    <submittedName>
        <fullName evidence="1">Uncharacterized protein</fullName>
    </submittedName>
</protein>
<sequence length="113" mass="11075">STVVDATSVIATKGDIVQGNASGAAAKLAIGANGSLLEVVSGLLAYVTAPTIADFTNGNHDHSDTANAGSIVAGAMAAPVNYRSGLNCKQASTVTMTVEGGVIDVDGTIVSNI</sequence>
<accession>A0A0F9MF50</accession>
<proteinExistence type="predicted"/>